<dbReference type="GO" id="GO:0008483">
    <property type="term" value="F:transaminase activity"/>
    <property type="evidence" value="ECO:0007669"/>
    <property type="project" value="UniProtKB-KW"/>
</dbReference>
<dbReference type="InterPro" id="IPR004838">
    <property type="entry name" value="NHTrfase_class1_PyrdxlP-BS"/>
</dbReference>
<dbReference type="PANTHER" id="PTHR46383">
    <property type="entry name" value="ASPARTATE AMINOTRANSFERASE"/>
    <property type="match status" value="1"/>
</dbReference>
<protein>
    <recommendedName>
        <fullName evidence="6">Aminotransferase</fullName>
        <ecNumber evidence="6">2.6.1.-</ecNumber>
    </recommendedName>
</protein>
<dbReference type="CDD" id="cd00609">
    <property type="entry name" value="AAT_like"/>
    <property type="match status" value="1"/>
</dbReference>
<comment type="caution">
    <text evidence="9">The sequence shown here is derived from an EMBL/GenBank/DDBJ whole genome shotgun (WGS) entry which is preliminary data.</text>
</comment>
<evidence type="ECO:0000259" key="8">
    <source>
        <dbReference type="Pfam" id="PF00155"/>
    </source>
</evidence>
<proteinExistence type="inferred from homology"/>
<keyword evidence="5" id="KW-0663">Pyridoxal phosphate</keyword>
<evidence type="ECO:0000256" key="6">
    <source>
        <dbReference type="RuleBase" id="RU000481"/>
    </source>
</evidence>
<dbReference type="InterPro" id="IPR015422">
    <property type="entry name" value="PyrdxlP-dep_Trfase_small"/>
</dbReference>
<evidence type="ECO:0000256" key="7">
    <source>
        <dbReference type="SAM" id="Coils"/>
    </source>
</evidence>
<dbReference type="Proteomes" id="UP000004567">
    <property type="component" value="Unassembled WGS sequence"/>
</dbReference>
<evidence type="ECO:0000256" key="3">
    <source>
        <dbReference type="ARBA" id="ARBA00022576"/>
    </source>
</evidence>
<dbReference type="OrthoDB" id="9802328at2"/>
<keyword evidence="7" id="KW-0175">Coiled coil</keyword>
<dbReference type="PANTHER" id="PTHR46383:SF4">
    <property type="entry name" value="AMINOTRANSFERASE"/>
    <property type="match status" value="1"/>
</dbReference>
<dbReference type="FunFam" id="3.40.640.10:FF:000033">
    <property type="entry name" value="Aspartate aminotransferase"/>
    <property type="match status" value="1"/>
</dbReference>
<dbReference type="PROSITE" id="PS00105">
    <property type="entry name" value="AA_TRANSFER_CLASS_1"/>
    <property type="match status" value="1"/>
</dbReference>
<dbReference type="InterPro" id="IPR015421">
    <property type="entry name" value="PyrdxlP-dep_Trfase_major"/>
</dbReference>
<evidence type="ECO:0000256" key="1">
    <source>
        <dbReference type="ARBA" id="ARBA00001933"/>
    </source>
</evidence>
<dbReference type="STRING" id="1144300.PS3_10155"/>
<dbReference type="AlphaFoldDB" id="H4GHV8"/>
<evidence type="ECO:0000313" key="10">
    <source>
        <dbReference type="Proteomes" id="UP000004567"/>
    </source>
</evidence>
<dbReference type="InterPro" id="IPR015424">
    <property type="entry name" value="PyrdxlP-dep_Trfase"/>
</dbReference>
<evidence type="ECO:0000313" key="9">
    <source>
        <dbReference type="EMBL" id="EHS87514.1"/>
    </source>
</evidence>
<feature type="coiled-coil region" evidence="7">
    <location>
        <begin position="151"/>
        <end position="178"/>
    </location>
</feature>
<gene>
    <name evidence="9" type="ORF">PS3_10155</name>
</gene>
<comment type="similarity">
    <text evidence="2 6">Belongs to the class-I pyridoxal-phosphate-dependent aminotransferase family.</text>
</comment>
<dbReference type="GO" id="GO:0006520">
    <property type="term" value="P:amino acid metabolic process"/>
    <property type="evidence" value="ECO:0007669"/>
    <property type="project" value="InterPro"/>
</dbReference>
<keyword evidence="4 6" id="KW-0808">Transferase</keyword>
<evidence type="ECO:0000256" key="5">
    <source>
        <dbReference type="ARBA" id="ARBA00022898"/>
    </source>
</evidence>
<accession>H4GHV8</accession>
<comment type="cofactor">
    <cofactor evidence="1 6">
        <name>pyridoxal 5'-phosphate</name>
        <dbReference type="ChEBI" id="CHEBI:597326"/>
    </cofactor>
</comment>
<sequence length="393" mass="42793">MPETLATLTNLRNQLLDTVAPSAIRSFDNQISSIPGIIKLTLGEPDFNVPEHVKAAAIKSIEENDSHYAPASGKPELRQAISDYLKDSRGVTYNPADEVLVTVGATESLASITYGILNPGDKVLVPTPAFSLYFALVKMAGAEPVMIDTSNDGFQLTAQRLEAEIEAAGDQVKAVLLNYPNNPTGRTFTKTELEDLAAVLKNHELLVIADEIYSDLTYDQDHYSLATLLPEQTLLVSGLSKSHAMTGYRMGYVAGPAGIMRSVAQIHSYLVVCVNDATQAAAVEALNNGREDPLVFKKAYKKRRDYIIEKMTKMGFQIATPQGAFYVFAKIPDQFGKDDFKFALDVAKQAQVGLIPGSVFGAGSDGYVRLSYAASDENIKVAMERLATYMEKF</sequence>
<name>H4GHV8_9LACO</name>
<reference evidence="9 10" key="1">
    <citation type="journal article" date="2013" name="Genome Announc.">
        <title>Genome Sequence of Lactobacillus gastricus PS3, a Strain Isolated from Human Milk.</title>
        <authorList>
            <person name="Martin V."/>
            <person name="Cardenas N."/>
            <person name="Jimenez E."/>
            <person name="Maldonado A."/>
            <person name="Rodriguez J.M."/>
            <person name="Fernandez L."/>
        </authorList>
    </citation>
    <scope>NUCLEOTIDE SEQUENCE [LARGE SCALE GENOMIC DNA]</scope>
    <source>
        <strain evidence="9 10">PS3</strain>
    </source>
</reference>
<dbReference type="Gene3D" id="3.90.1150.10">
    <property type="entry name" value="Aspartate Aminotransferase, domain 1"/>
    <property type="match status" value="1"/>
</dbReference>
<dbReference type="SUPFAM" id="SSF53383">
    <property type="entry name" value="PLP-dependent transferases"/>
    <property type="match status" value="1"/>
</dbReference>
<dbReference type="RefSeq" id="WP_007121642.1">
    <property type="nucleotide sequence ID" value="NZ_AICN01000005.1"/>
</dbReference>
<dbReference type="InterPro" id="IPR004839">
    <property type="entry name" value="Aminotransferase_I/II_large"/>
</dbReference>
<dbReference type="InterPro" id="IPR050596">
    <property type="entry name" value="AspAT/PAT-like"/>
</dbReference>
<dbReference type="EC" id="2.6.1.-" evidence="6"/>
<dbReference type="GO" id="GO:0030170">
    <property type="term" value="F:pyridoxal phosphate binding"/>
    <property type="evidence" value="ECO:0007669"/>
    <property type="project" value="InterPro"/>
</dbReference>
<evidence type="ECO:0000256" key="4">
    <source>
        <dbReference type="ARBA" id="ARBA00022679"/>
    </source>
</evidence>
<feature type="domain" description="Aminotransferase class I/classII large" evidence="8">
    <location>
        <begin position="37"/>
        <end position="386"/>
    </location>
</feature>
<organism evidence="9 10">
    <name type="scientific">Limosilactobacillus gastricus PS3</name>
    <dbReference type="NCBI Taxonomy" id="1144300"/>
    <lineage>
        <taxon>Bacteria</taxon>
        <taxon>Bacillati</taxon>
        <taxon>Bacillota</taxon>
        <taxon>Bacilli</taxon>
        <taxon>Lactobacillales</taxon>
        <taxon>Lactobacillaceae</taxon>
        <taxon>Limosilactobacillus</taxon>
    </lineage>
</organism>
<dbReference type="EMBL" id="AICN01000005">
    <property type="protein sequence ID" value="EHS87514.1"/>
    <property type="molecule type" value="Genomic_DNA"/>
</dbReference>
<keyword evidence="3 6" id="KW-0032">Aminotransferase</keyword>
<dbReference type="Pfam" id="PF00155">
    <property type="entry name" value="Aminotran_1_2"/>
    <property type="match status" value="1"/>
</dbReference>
<dbReference type="Gene3D" id="3.40.640.10">
    <property type="entry name" value="Type I PLP-dependent aspartate aminotransferase-like (Major domain)"/>
    <property type="match status" value="1"/>
</dbReference>
<dbReference type="PATRIC" id="fig|1144300.3.peg.83"/>
<evidence type="ECO:0000256" key="2">
    <source>
        <dbReference type="ARBA" id="ARBA00007441"/>
    </source>
</evidence>